<protein>
    <submittedName>
        <fullName evidence="9">Endospore germination permease</fullName>
    </submittedName>
</protein>
<evidence type="ECO:0000256" key="3">
    <source>
        <dbReference type="ARBA" id="ARBA00022448"/>
    </source>
</evidence>
<feature type="transmembrane region" description="Helical" evidence="8">
    <location>
        <begin position="122"/>
        <end position="139"/>
    </location>
</feature>
<dbReference type="Gene3D" id="1.20.1740.10">
    <property type="entry name" value="Amino acid/polyamine transporter I"/>
    <property type="match status" value="1"/>
</dbReference>
<reference evidence="10" key="1">
    <citation type="journal article" date="2019" name="Int. J. Syst. Evol. Microbiol.">
        <title>The Global Catalogue of Microorganisms (GCM) 10K type strain sequencing project: providing services to taxonomists for standard genome sequencing and annotation.</title>
        <authorList>
            <consortium name="The Broad Institute Genomics Platform"/>
            <consortium name="The Broad Institute Genome Sequencing Center for Infectious Disease"/>
            <person name="Wu L."/>
            <person name="Ma J."/>
        </authorList>
    </citation>
    <scope>NUCLEOTIDE SEQUENCE [LARGE SCALE GENOMIC DNA]</scope>
    <source>
        <strain evidence="10">KACC 11904</strain>
    </source>
</reference>
<comment type="similarity">
    <text evidence="2">Belongs to the amino acid-polyamine-organocation (APC) superfamily. Spore germination protein (SGP) (TC 2.A.3.9) family.</text>
</comment>
<keyword evidence="7 8" id="KW-0472">Membrane</keyword>
<organism evidence="9 10">
    <name type="scientific">Paenibacillus aestuarii</name>
    <dbReference type="NCBI Taxonomy" id="516965"/>
    <lineage>
        <taxon>Bacteria</taxon>
        <taxon>Bacillati</taxon>
        <taxon>Bacillota</taxon>
        <taxon>Bacilli</taxon>
        <taxon>Bacillales</taxon>
        <taxon>Paenibacillaceae</taxon>
        <taxon>Paenibacillus</taxon>
    </lineage>
</organism>
<name>A0ABW0KAD0_9BACL</name>
<proteinExistence type="inferred from homology"/>
<evidence type="ECO:0000256" key="7">
    <source>
        <dbReference type="ARBA" id="ARBA00023136"/>
    </source>
</evidence>
<accession>A0ABW0KAD0</accession>
<feature type="transmembrane region" description="Helical" evidence="8">
    <location>
        <begin position="76"/>
        <end position="102"/>
    </location>
</feature>
<dbReference type="EMBL" id="JBHSMJ010000025">
    <property type="protein sequence ID" value="MFC5450294.1"/>
    <property type="molecule type" value="Genomic_DNA"/>
</dbReference>
<evidence type="ECO:0000256" key="1">
    <source>
        <dbReference type="ARBA" id="ARBA00004141"/>
    </source>
</evidence>
<feature type="transmembrane region" description="Helical" evidence="8">
    <location>
        <begin position="312"/>
        <end position="327"/>
    </location>
</feature>
<feature type="transmembrane region" description="Helical" evidence="8">
    <location>
        <begin position="190"/>
        <end position="209"/>
    </location>
</feature>
<dbReference type="NCBIfam" id="TIGR00912">
    <property type="entry name" value="2A0309"/>
    <property type="match status" value="1"/>
</dbReference>
<evidence type="ECO:0000256" key="5">
    <source>
        <dbReference type="ARBA" id="ARBA00022692"/>
    </source>
</evidence>
<feature type="transmembrane region" description="Helical" evidence="8">
    <location>
        <begin position="151"/>
        <end position="170"/>
    </location>
</feature>
<dbReference type="PANTHER" id="PTHR34975">
    <property type="entry name" value="SPORE GERMINATION PROTEIN A2"/>
    <property type="match status" value="1"/>
</dbReference>
<evidence type="ECO:0000256" key="4">
    <source>
        <dbReference type="ARBA" id="ARBA00022544"/>
    </source>
</evidence>
<dbReference type="Pfam" id="PF03845">
    <property type="entry name" value="Spore_permease"/>
    <property type="match status" value="1"/>
</dbReference>
<comment type="caution">
    <text evidence="9">The sequence shown here is derived from an EMBL/GenBank/DDBJ whole genome shotgun (WGS) entry which is preliminary data.</text>
</comment>
<evidence type="ECO:0000256" key="8">
    <source>
        <dbReference type="SAM" id="Phobius"/>
    </source>
</evidence>
<evidence type="ECO:0000313" key="9">
    <source>
        <dbReference type="EMBL" id="MFC5450294.1"/>
    </source>
</evidence>
<feature type="transmembrane region" description="Helical" evidence="8">
    <location>
        <begin position="45"/>
        <end position="64"/>
    </location>
</feature>
<dbReference type="InterPro" id="IPR004761">
    <property type="entry name" value="Spore_GerAB"/>
</dbReference>
<keyword evidence="3" id="KW-0813">Transport</keyword>
<dbReference type="RefSeq" id="WP_270885585.1">
    <property type="nucleotide sequence ID" value="NZ_JAQFVF010000089.1"/>
</dbReference>
<evidence type="ECO:0000256" key="2">
    <source>
        <dbReference type="ARBA" id="ARBA00007998"/>
    </source>
</evidence>
<keyword evidence="10" id="KW-1185">Reference proteome</keyword>
<feature type="transmembrane region" description="Helical" evidence="8">
    <location>
        <begin position="276"/>
        <end position="300"/>
    </location>
</feature>
<evidence type="ECO:0000313" key="10">
    <source>
        <dbReference type="Proteomes" id="UP001596044"/>
    </source>
</evidence>
<comment type="subcellular location">
    <subcellularLocation>
        <location evidence="1">Membrane</location>
        <topology evidence="1">Multi-pass membrane protein</topology>
    </subcellularLocation>
</comment>
<keyword evidence="4" id="KW-0309">Germination</keyword>
<feature type="transmembrane region" description="Helical" evidence="8">
    <location>
        <begin position="221"/>
        <end position="244"/>
    </location>
</feature>
<sequence length="369" mass="40810">MKYFEYGDPKVTALDMCVTIASMIIGVGVLNLPRELAKVTKSSDGWISIAIAGLIAIGAAYLLAKIAVHFSKQGYFAYTAAAVTKPVAYVITLLLSFYFLSYCSYEIRAIANISKQYLFERTPVEVIALSFFLVVIYAVSGSRAGLIRLNLMTIPFIFGITFVVLSFSLTKLTVADLKPFFISNFSELVSGVKASVFSLLGFEVVLLYITMMHKPQLAPKAAAIGVALPVIMYLAIYIVCVGVFSQFGLQEVSSPAVELAKEMTIPGEFFERFESIFFTIWIVTVYTTTCMAFDCCIYTLRSMFKKIKHMPAVYTLSPIIFWVSMFPRDVNSFAKMGDYISYLGVGVAVIAPMLIYLFAKFRGVKSDAA</sequence>
<gene>
    <name evidence="9" type="ORF">ACFPOG_18755</name>
</gene>
<feature type="transmembrane region" description="Helical" evidence="8">
    <location>
        <begin position="339"/>
        <end position="359"/>
    </location>
</feature>
<evidence type="ECO:0000256" key="6">
    <source>
        <dbReference type="ARBA" id="ARBA00022989"/>
    </source>
</evidence>
<keyword evidence="6 8" id="KW-1133">Transmembrane helix</keyword>
<dbReference type="PANTHER" id="PTHR34975:SF2">
    <property type="entry name" value="SPORE GERMINATION PROTEIN A2"/>
    <property type="match status" value="1"/>
</dbReference>
<keyword evidence="5 8" id="KW-0812">Transmembrane</keyword>
<dbReference type="Proteomes" id="UP001596044">
    <property type="component" value="Unassembled WGS sequence"/>
</dbReference>
<feature type="transmembrane region" description="Helical" evidence="8">
    <location>
        <begin position="12"/>
        <end position="33"/>
    </location>
</feature>